<dbReference type="GO" id="GO:0016787">
    <property type="term" value="F:hydrolase activity"/>
    <property type="evidence" value="ECO:0007669"/>
    <property type="project" value="UniProtKB-KW"/>
</dbReference>
<dbReference type="PRINTS" id="PR00412">
    <property type="entry name" value="EPOXHYDRLASE"/>
</dbReference>
<dbReference type="PANTHER" id="PTHR46438">
    <property type="entry name" value="ALPHA/BETA-HYDROLASES SUPERFAMILY PROTEIN"/>
    <property type="match status" value="1"/>
</dbReference>
<sequence length="285" mass="30826">MPDLADQFLDLPAGRTHYRLDGPAGAPVVVFVPGATLPMFVWDGLADTIAAGGYRVLRYDLIGRGASAAPRITYDADAFDRQLTELLDRVEPAGPVHLVALAFGALITARFADRRPERVASLTYVAPDGFGVRMSPAVRLMQRPVLGDVLLAAVGTAVLLSRLPDYSDRPEIVQALRSRFRPYATAPGFQRAVLSSVRRMPVHDAGALYRRNDDRGVPTLVLWGRADRVTPLPDPERLRLALPHAGLRVFDETGHLPHAERPAEVATALTAFLQANTAGTSGTPD</sequence>
<dbReference type="InterPro" id="IPR000639">
    <property type="entry name" value="Epox_hydrolase-like"/>
</dbReference>
<dbReference type="EMBL" id="BMNK01000008">
    <property type="protein sequence ID" value="GGP10243.1"/>
    <property type="molecule type" value="Genomic_DNA"/>
</dbReference>
<proteinExistence type="predicted"/>
<dbReference type="Pfam" id="PF12697">
    <property type="entry name" value="Abhydrolase_6"/>
    <property type="match status" value="1"/>
</dbReference>
<dbReference type="AlphaFoldDB" id="A0A918A9Q2"/>
<dbReference type="PANTHER" id="PTHR46438:SF11">
    <property type="entry name" value="LIPASE-RELATED"/>
    <property type="match status" value="1"/>
</dbReference>
<dbReference type="InterPro" id="IPR000073">
    <property type="entry name" value="AB_hydrolase_1"/>
</dbReference>
<organism evidence="2 3">
    <name type="scientific">Nonomuraea glycinis</name>
    <dbReference type="NCBI Taxonomy" id="2047744"/>
    <lineage>
        <taxon>Bacteria</taxon>
        <taxon>Bacillati</taxon>
        <taxon>Actinomycetota</taxon>
        <taxon>Actinomycetes</taxon>
        <taxon>Streptosporangiales</taxon>
        <taxon>Streptosporangiaceae</taxon>
        <taxon>Nonomuraea</taxon>
    </lineage>
</organism>
<name>A0A918A9Q2_9ACTN</name>
<dbReference type="SUPFAM" id="SSF53474">
    <property type="entry name" value="alpha/beta-Hydrolases"/>
    <property type="match status" value="1"/>
</dbReference>
<protein>
    <submittedName>
        <fullName evidence="2">Alpha/beta hydrolase</fullName>
    </submittedName>
</protein>
<evidence type="ECO:0000259" key="1">
    <source>
        <dbReference type="Pfam" id="PF12697"/>
    </source>
</evidence>
<feature type="domain" description="AB hydrolase-1" evidence="1">
    <location>
        <begin position="29"/>
        <end position="267"/>
    </location>
</feature>
<reference evidence="2" key="1">
    <citation type="journal article" date="2014" name="Int. J. Syst. Evol. Microbiol.">
        <title>Complete genome sequence of Corynebacterium casei LMG S-19264T (=DSM 44701T), isolated from a smear-ripened cheese.</title>
        <authorList>
            <consortium name="US DOE Joint Genome Institute (JGI-PGF)"/>
            <person name="Walter F."/>
            <person name="Albersmeier A."/>
            <person name="Kalinowski J."/>
            <person name="Ruckert C."/>
        </authorList>
    </citation>
    <scope>NUCLEOTIDE SEQUENCE</scope>
    <source>
        <strain evidence="2">CGMCC 4.7430</strain>
    </source>
</reference>
<evidence type="ECO:0000313" key="3">
    <source>
        <dbReference type="Proteomes" id="UP000660745"/>
    </source>
</evidence>
<dbReference type="PRINTS" id="PR00111">
    <property type="entry name" value="ABHYDROLASE"/>
</dbReference>
<evidence type="ECO:0000313" key="2">
    <source>
        <dbReference type="EMBL" id="GGP10243.1"/>
    </source>
</evidence>
<comment type="caution">
    <text evidence="2">The sequence shown here is derived from an EMBL/GenBank/DDBJ whole genome shotgun (WGS) entry which is preliminary data.</text>
</comment>
<gene>
    <name evidence="2" type="ORF">GCM10012278_49120</name>
</gene>
<accession>A0A918A9Q2</accession>
<keyword evidence="3" id="KW-1185">Reference proteome</keyword>
<dbReference type="Gene3D" id="3.40.50.1820">
    <property type="entry name" value="alpha/beta hydrolase"/>
    <property type="match status" value="1"/>
</dbReference>
<dbReference type="Proteomes" id="UP000660745">
    <property type="component" value="Unassembled WGS sequence"/>
</dbReference>
<dbReference type="RefSeq" id="WP_189141041.1">
    <property type="nucleotide sequence ID" value="NZ_BMNK01000008.1"/>
</dbReference>
<dbReference type="InterPro" id="IPR029058">
    <property type="entry name" value="AB_hydrolase_fold"/>
</dbReference>
<keyword evidence="2" id="KW-0378">Hydrolase</keyword>
<reference evidence="2" key="2">
    <citation type="submission" date="2020-09" db="EMBL/GenBank/DDBJ databases">
        <authorList>
            <person name="Sun Q."/>
            <person name="Zhou Y."/>
        </authorList>
    </citation>
    <scope>NUCLEOTIDE SEQUENCE</scope>
    <source>
        <strain evidence="2">CGMCC 4.7430</strain>
    </source>
</reference>